<dbReference type="PaxDb" id="4113-PGSC0003DMT400006918"/>
<name>M0ZS58_SOLTU</name>
<proteinExistence type="predicted"/>
<organism evidence="1 2">
    <name type="scientific">Solanum tuberosum</name>
    <name type="common">Potato</name>
    <dbReference type="NCBI Taxonomy" id="4113"/>
    <lineage>
        <taxon>Eukaryota</taxon>
        <taxon>Viridiplantae</taxon>
        <taxon>Streptophyta</taxon>
        <taxon>Embryophyta</taxon>
        <taxon>Tracheophyta</taxon>
        <taxon>Spermatophyta</taxon>
        <taxon>Magnoliopsida</taxon>
        <taxon>eudicotyledons</taxon>
        <taxon>Gunneridae</taxon>
        <taxon>Pentapetalae</taxon>
        <taxon>asterids</taxon>
        <taxon>lamiids</taxon>
        <taxon>Solanales</taxon>
        <taxon>Solanaceae</taxon>
        <taxon>Solanoideae</taxon>
        <taxon>Solaneae</taxon>
        <taxon>Solanum</taxon>
    </lineage>
</organism>
<dbReference type="AlphaFoldDB" id="M0ZS58"/>
<dbReference type="EnsemblPlants" id="PGSC0003DMT400006918">
    <property type="protein sequence ID" value="PGSC0003DMT400006918"/>
    <property type="gene ID" value="PGSC0003DMG402002683"/>
</dbReference>
<dbReference type="HOGENOM" id="CLU_1868792_0_0_1"/>
<accession>M0ZS58</accession>
<keyword evidence="2" id="KW-1185">Reference proteome</keyword>
<sequence>MAEDNFQAKKRPRYHTLLYKFHIQSLGENQELLAKRAVDSFVIACLDPVPSTKPVFLWSLCLVGIGCMLQKLDGEGAAMYDAVVALSEAMIELAKLDFFGNLRTAHTLISGMPFGFDQIPLLNHHHLITAVNKFTSE</sequence>
<dbReference type="Proteomes" id="UP000011115">
    <property type="component" value="Unassembled WGS sequence"/>
</dbReference>
<evidence type="ECO:0000313" key="2">
    <source>
        <dbReference type="Proteomes" id="UP000011115"/>
    </source>
</evidence>
<evidence type="ECO:0000313" key="1">
    <source>
        <dbReference type="EnsemblPlants" id="PGSC0003DMT400006918"/>
    </source>
</evidence>
<protein>
    <submittedName>
        <fullName evidence="1">Uncharacterized protein</fullName>
    </submittedName>
</protein>
<dbReference type="Gramene" id="PGSC0003DMT400006918">
    <property type="protein sequence ID" value="PGSC0003DMT400006918"/>
    <property type="gene ID" value="PGSC0003DMG402002683"/>
</dbReference>
<reference evidence="2" key="1">
    <citation type="journal article" date="2011" name="Nature">
        <title>Genome sequence and analysis of the tuber crop potato.</title>
        <authorList>
            <consortium name="The Potato Genome Sequencing Consortium"/>
        </authorList>
    </citation>
    <scope>NUCLEOTIDE SEQUENCE [LARGE SCALE GENOMIC DNA]</scope>
    <source>
        <strain evidence="2">cv. DM1-3 516 R44</strain>
    </source>
</reference>
<reference evidence="1" key="2">
    <citation type="submission" date="2015-06" db="UniProtKB">
        <authorList>
            <consortium name="EnsemblPlants"/>
        </authorList>
    </citation>
    <scope>IDENTIFICATION</scope>
    <source>
        <strain evidence="1">DM1-3 516 R44</strain>
    </source>
</reference>
<dbReference type="InParanoid" id="M0ZS58"/>